<name>H5XMQ4_9PSEU</name>
<evidence type="ECO:0008006" key="4">
    <source>
        <dbReference type="Google" id="ProtNLM"/>
    </source>
</evidence>
<evidence type="ECO:0000256" key="1">
    <source>
        <dbReference type="SAM" id="MobiDB-lite"/>
    </source>
</evidence>
<reference evidence="2 3" key="1">
    <citation type="submission" date="2011-11" db="EMBL/GenBank/DDBJ databases">
        <title>The Noncontiguous Finished sequence of Saccharomonospora cyanea NA-134.</title>
        <authorList>
            <consortium name="US DOE Joint Genome Institute"/>
            <person name="Lucas S."/>
            <person name="Han J."/>
            <person name="Lapidus A."/>
            <person name="Cheng J.-F."/>
            <person name="Goodwin L."/>
            <person name="Pitluck S."/>
            <person name="Peters L."/>
            <person name="Ovchinnikova G."/>
            <person name="Lu M."/>
            <person name="Detter J.C."/>
            <person name="Han C."/>
            <person name="Tapia R."/>
            <person name="Land M."/>
            <person name="Hauser L."/>
            <person name="Kyrpides N."/>
            <person name="Ivanova N."/>
            <person name="Pagani I."/>
            <person name="Brambilla E.-M."/>
            <person name="Klenk H.-P."/>
            <person name="Woyke T."/>
        </authorList>
    </citation>
    <scope>NUCLEOTIDE SEQUENCE [LARGE SCALE GENOMIC DNA]</scope>
    <source>
        <strain evidence="2 3">NA-134</strain>
    </source>
</reference>
<keyword evidence="3" id="KW-1185">Reference proteome</keyword>
<organism evidence="2 3">
    <name type="scientific">Saccharomonospora cyanea NA-134</name>
    <dbReference type="NCBI Taxonomy" id="882082"/>
    <lineage>
        <taxon>Bacteria</taxon>
        <taxon>Bacillati</taxon>
        <taxon>Actinomycetota</taxon>
        <taxon>Actinomycetes</taxon>
        <taxon>Pseudonocardiales</taxon>
        <taxon>Pseudonocardiaceae</taxon>
        <taxon>Saccharomonospora</taxon>
    </lineage>
</organism>
<gene>
    <name evidence="2" type="ORF">SaccyDRAFT_2144</name>
</gene>
<feature type="region of interest" description="Disordered" evidence="1">
    <location>
        <begin position="311"/>
        <end position="330"/>
    </location>
</feature>
<sequence length="396" mass="44089">MWWSWPPEFPTPTEAKDRISAVAEETKARTDAIRTGLAAAGGVGAVCTLLLAVRRQRTTEEDSQQQRMTELYTVAVEQLGHDSAAVRLGALYALQRLGRTYPEQRQAIVNVWCAYLRMPFRDPEAANVREEEAAELRQELEVRLTVQELLREHVHSSPWRGRPVSAQYWDNVLSVNLAGADLYDLNLTHCLLHETTGFRRARFFGRTSFEDAGFCVPWFEGAKFLGETSFDEAIFGLGVGKLGDVPSGFGIASFEGVTFGKRISFDGAIAPLNGAHTWPEGWELRPAEDVEAPEGGDPTVPWGRLARVPDPGLEGGSGLAEDASVEPVSDRRADADSRTFCYTTEISWIHWQVCRRKGPCLSRAVRERHTTMRANLLIARGRVVPRPRQPIRDTCG</sequence>
<dbReference type="AlphaFoldDB" id="H5XMQ4"/>
<dbReference type="eggNOG" id="COG1357">
    <property type="taxonomic scope" value="Bacteria"/>
</dbReference>
<dbReference type="EMBL" id="CM001440">
    <property type="protein sequence ID" value="EHR61033.1"/>
    <property type="molecule type" value="Genomic_DNA"/>
</dbReference>
<dbReference type="Proteomes" id="UP000002791">
    <property type="component" value="Chromosome"/>
</dbReference>
<evidence type="ECO:0000313" key="2">
    <source>
        <dbReference type="EMBL" id="EHR61033.1"/>
    </source>
</evidence>
<accession>H5XMQ4</accession>
<dbReference type="STRING" id="882082.SaccyDRAFT_2144"/>
<dbReference type="HOGENOM" id="CLU_696157_0_0_11"/>
<protein>
    <recommendedName>
        <fullName evidence="4">Pentapeptide repeat protein</fullName>
    </recommendedName>
</protein>
<evidence type="ECO:0000313" key="3">
    <source>
        <dbReference type="Proteomes" id="UP000002791"/>
    </source>
</evidence>
<proteinExistence type="predicted"/>